<evidence type="ECO:0000256" key="8">
    <source>
        <dbReference type="ARBA" id="ARBA00022801"/>
    </source>
</evidence>
<evidence type="ECO:0000256" key="11">
    <source>
        <dbReference type="ARBA" id="ARBA00023204"/>
    </source>
</evidence>
<dbReference type="Pfam" id="PF00730">
    <property type="entry name" value="HhH-GPD"/>
    <property type="match status" value="1"/>
</dbReference>
<dbReference type="EMBL" id="MPDK01000006">
    <property type="protein sequence ID" value="PWI58114.1"/>
    <property type="molecule type" value="Genomic_DNA"/>
</dbReference>
<organism evidence="15 16">
    <name type="scientific">Sulfoacidibacillus thermotolerans</name>
    <name type="common">Acidibacillus sulfuroxidans</name>
    <dbReference type="NCBI Taxonomy" id="1765684"/>
    <lineage>
        <taxon>Bacteria</taxon>
        <taxon>Bacillati</taxon>
        <taxon>Bacillota</taxon>
        <taxon>Bacilli</taxon>
        <taxon>Bacillales</taxon>
        <taxon>Alicyclobacillaceae</taxon>
        <taxon>Sulfoacidibacillus</taxon>
    </lineage>
</organism>
<feature type="domain" description="HhH-GPD" evidence="14">
    <location>
        <begin position="38"/>
        <end position="189"/>
    </location>
</feature>
<keyword evidence="11" id="KW-0234">DNA repair</keyword>
<dbReference type="GO" id="GO:0006284">
    <property type="term" value="P:base-excision repair"/>
    <property type="evidence" value="ECO:0007669"/>
    <property type="project" value="UniProtKB-UniRule"/>
</dbReference>
<reference evidence="15 16" key="1">
    <citation type="submission" date="2016-11" db="EMBL/GenBank/DDBJ databases">
        <title>Comparative genomics of Acidibacillus ferroxidans species.</title>
        <authorList>
            <person name="Oliveira G."/>
            <person name="Nunes G."/>
            <person name="Oliveira R."/>
            <person name="Araujo F."/>
            <person name="Salim A."/>
            <person name="Scholte L."/>
            <person name="Morais D."/>
            <person name="Nancucheo I."/>
            <person name="Johnson D.B."/>
            <person name="Grail B."/>
            <person name="Bittencourt J."/>
            <person name="Valadares R."/>
        </authorList>
    </citation>
    <scope>NUCLEOTIDE SEQUENCE [LARGE SCALE GENOMIC DNA]</scope>
    <source>
        <strain evidence="15 16">Y002</strain>
    </source>
</reference>
<dbReference type="GO" id="GO:0051539">
    <property type="term" value="F:4 iron, 4 sulfur cluster binding"/>
    <property type="evidence" value="ECO:0007669"/>
    <property type="project" value="UniProtKB-UniRule"/>
</dbReference>
<dbReference type="InterPro" id="IPR029119">
    <property type="entry name" value="MutY_C"/>
</dbReference>
<comment type="similarity">
    <text evidence="2 13">Belongs to the Nth/MutY family.</text>
</comment>
<comment type="catalytic activity">
    <reaction evidence="1 13">
        <text>Hydrolyzes free adenine bases from 7,8-dihydro-8-oxoguanine:adenine mismatched double-stranded DNA, leaving an apurinic site.</text>
        <dbReference type="EC" id="3.2.2.31"/>
    </reaction>
</comment>
<dbReference type="SUPFAM" id="SSF55811">
    <property type="entry name" value="Nudix"/>
    <property type="match status" value="1"/>
</dbReference>
<evidence type="ECO:0000256" key="12">
    <source>
        <dbReference type="ARBA" id="ARBA00023295"/>
    </source>
</evidence>
<evidence type="ECO:0000256" key="6">
    <source>
        <dbReference type="ARBA" id="ARBA00022723"/>
    </source>
</evidence>
<keyword evidence="12 13" id="KW-0326">Glycosidase</keyword>
<accession>A0A2U3D9Z9</accession>
<keyword evidence="5" id="KW-0004">4Fe-4S</keyword>
<dbReference type="InterPro" id="IPR003265">
    <property type="entry name" value="HhH-GPD_domain"/>
</dbReference>
<evidence type="ECO:0000256" key="9">
    <source>
        <dbReference type="ARBA" id="ARBA00023004"/>
    </source>
</evidence>
<keyword evidence="8" id="KW-0378">Hydrolase</keyword>
<dbReference type="InterPro" id="IPR000445">
    <property type="entry name" value="HhH_motif"/>
</dbReference>
<dbReference type="GO" id="GO:0046872">
    <property type="term" value="F:metal ion binding"/>
    <property type="evidence" value="ECO:0007669"/>
    <property type="project" value="UniProtKB-UniRule"/>
</dbReference>
<dbReference type="InterPro" id="IPR023170">
    <property type="entry name" value="HhH_base_excis_C"/>
</dbReference>
<dbReference type="AlphaFoldDB" id="A0A2U3D9Z9"/>
<dbReference type="PANTHER" id="PTHR42944:SF1">
    <property type="entry name" value="ADENINE DNA GLYCOSYLASE"/>
    <property type="match status" value="1"/>
</dbReference>
<dbReference type="GO" id="GO:0034039">
    <property type="term" value="F:8-oxo-7,8-dihydroguanine DNA N-glycosylase activity"/>
    <property type="evidence" value="ECO:0007669"/>
    <property type="project" value="TreeGrafter"/>
</dbReference>
<evidence type="ECO:0000256" key="2">
    <source>
        <dbReference type="ARBA" id="ARBA00008343"/>
    </source>
</evidence>
<evidence type="ECO:0000256" key="13">
    <source>
        <dbReference type="RuleBase" id="RU365096"/>
    </source>
</evidence>
<evidence type="ECO:0000256" key="5">
    <source>
        <dbReference type="ARBA" id="ARBA00022485"/>
    </source>
</evidence>
<dbReference type="Gene3D" id="3.90.79.10">
    <property type="entry name" value="Nucleoside Triphosphate Pyrophosphohydrolase"/>
    <property type="match status" value="1"/>
</dbReference>
<dbReference type="GO" id="GO:0035485">
    <property type="term" value="F:adenine/guanine mispair binding"/>
    <property type="evidence" value="ECO:0007669"/>
    <property type="project" value="TreeGrafter"/>
</dbReference>
<evidence type="ECO:0000313" key="16">
    <source>
        <dbReference type="Proteomes" id="UP000245380"/>
    </source>
</evidence>
<dbReference type="InterPro" id="IPR015797">
    <property type="entry name" value="NUDIX_hydrolase-like_dom_sf"/>
</dbReference>
<evidence type="ECO:0000256" key="1">
    <source>
        <dbReference type="ARBA" id="ARBA00000843"/>
    </source>
</evidence>
<dbReference type="CDD" id="cd00056">
    <property type="entry name" value="ENDO3c"/>
    <property type="match status" value="1"/>
</dbReference>
<comment type="function">
    <text evidence="13">Adenine glycosylase active on G-A mispairs.</text>
</comment>
<protein>
    <recommendedName>
        <fullName evidence="4 13">Adenine DNA glycosylase</fullName>
        <ecNumber evidence="3 13">3.2.2.31</ecNumber>
    </recommendedName>
</protein>
<dbReference type="Pfam" id="PF00633">
    <property type="entry name" value="HHH"/>
    <property type="match status" value="1"/>
</dbReference>
<dbReference type="PANTHER" id="PTHR42944">
    <property type="entry name" value="ADENINE DNA GLYCOSYLASE"/>
    <property type="match status" value="1"/>
</dbReference>
<dbReference type="EC" id="3.2.2.31" evidence="3 13"/>
<dbReference type="InterPro" id="IPR005760">
    <property type="entry name" value="A/G_AdeGlyc_MutY"/>
</dbReference>
<dbReference type="GO" id="GO:0000701">
    <property type="term" value="F:purine-specific mismatch base pair DNA N-glycosylase activity"/>
    <property type="evidence" value="ECO:0007669"/>
    <property type="project" value="UniProtKB-EC"/>
</dbReference>
<sequence>MAKQEFASALVQWYRTVQRDLPWRRSKDPYAIWVSEVMLQQTRVETVVPYFERFITRYPSIDALAAADEQEVVKNWEGLGYYSRVRNLHLAVKEVASKYGGEIPRSYEQMRALPGVGPYTVGAVLSIAYGVPLPAVDGNVLRVMARVFALEEDVASARTRTRVEAIVTELIPRDCPGDFNQALMELGARICVPRTPKCVECPLTIYCKARATGRQNELPYKKGKKPQRIEERAVFLIESQSGEFLIRKRPQQGLLANLWEFPHVLMSSAVALEVDASDLRQIGMLAREIVGYVPQEITFIRKYVHLFSHVIWNLSLYVFKATEGLVLEAPYQWVSAEQRERYTFGQVFNKMWMDVKVEGMSERR</sequence>
<evidence type="ECO:0000256" key="4">
    <source>
        <dbReference type="ARBA" id="ARBA00022023"/>
    </source>
</evidence>
<keyword evidence="10" id="KW-0411">Iron-sulfur</keyword>
<keyword evidence="7 13" id="KW-0227">DNA damage</keyword>
<dbReference type="Proteomes" id="UP000245380">
    <property type="component" value="Unassembled WGS sequence"/>
</dbReference>
<dbReference type="NCBIfam" id="TIGR01084">
    <property type="entry name" value="mutY"/>
    <property type="match status" value="1"/>
</dbReference>
<dbReference type="InterPro" id="IPR044298">
    <property type="entry name" value="MIG/MutY"/>
</dbReference>
<dbReference type="Pfam" id="PF14815">
    <property type="entry name" value="NUDIX_4"/>
    <property type="match status" value="1"/>
</dbReference>
<dbReference type="SUPFAM" id="SSF48150">
    <property type="entry name" value="DNA-glycosylase"/>
    <property type="match status" value="1"/>
</dbReference>
<evidence type="ECO:0000256" key="10">
    <source>
        <dbReference type="ARBA" id="ARBA00023014"/>
    </source>
</evidence>
<dbReference type="GO" id="GO:0006298">
    <property type="term" value="P:mismatch repair"/>
    <property type="evidence" value="ECO:0007669"/>
    <property type="project" value="TreeGrafter"/>
</dbReference>
<dbReference type="OrthoDB" id="9802365at2"/>
<dbReference type="CDD" id="cd03431">
    <property type="entry name" value="NUDIX_DNA_Glycosylase_C-MutY"/>
    <property type="match status" value="1"/>
</dbReference>
<proteinExistence type="inferred from homology"/>
<evidence type="ECO:0000256" key="3">
    <source>
        <dbReference type="ARBA" id="ARBA00012045"/>
    </source>
</evidence>
<gene>
    <name evidence="15" type="ORF">BM613_05480</name>
</gene>
<comment type="cofactor">
    <cofactor evidence="13">
        <name>[4Fe-4S] cluster</name>
        <dbReference type="ChEBI" id="CHEBI:49883"/>
    </cofactor>
    <text evidence="13">Binds 1 [4Fe-4S] cluster.</text>
</comment>
<dbReference type="GO" id="GO:0032357">
    <property type="term" value="F:oxidized purine DNA binding"/>
    <property type="evidence" value="ECO:0007669"/>
    <property type="project" value="TreeGrafter"/>
</dbReference>
<evidence type="ECO:0000259" key="14">
    <source>
        <dbReference type="SMART" id="SM00478"/>
    </source>
</evidence>
<evidence type="ECO:0000256" key="7">
    <source>
        <dbReference type="ARBA" id="ARBA00022763"/>
    </source>
</evidence>
<evidence type="ECO:0000313" key="15">
    <source>
        <dbReference type="EMBL" id="PWI58114.1"/>
    </source>
</evidence>
<dbReference type="Gene3D" id="1.10.340.30">
    <property type="entry name" value="Hypothetical protein, domain 2"/>
    <property type="match status" value="1"/>
</dbReference>
<dbReference type="FunFam" id="1.10.340.30:FF:000010">
    <property type="entry name" value="Adenine DNA glycosylase"/>
    <property type="match status" value="1"/>
</dbReference>
<keyword evidence="16" id="KW-1185">Reference proteome</keyword>
<keyword evidence="9 13" id="KW-0408">Iron</keyword>
<dbReference type="InterPro" id="IPR011257">
    <property type="entry name" value="DNA_glycosylase"/>
</dbReference>
<comment type="caution">
    <text evidence="15">The sequence shown here is derived from an EMBL/GenBank/DDBJ whole genome shotgun (WGS) entry which is preliminary data.</text>
</comment>
<dbReference type="SMART" id="SM00478">
    <property type="entry name" value="ENDO3c"/>
    <property type="match status" value="1"/>
</dbReference>
<name>A0A2U3D9Z9_SULT2</name>
<keyword evidence="6" id="KW-0479">Metal-binding</keyword>
<dbReference type="Gene3D" id="1.10.1670.10">
    <property type="entry name" value="Helix-hairpin-Helix base-excision DNA repair enzymes (C-terminal)"/>
    <property type="match status" value="1"/>
</dbReference>
<dbReference type="RefSeq" id="WP_109430163.1">
    <property type="nucleotide sequence ID" value="NZ_MPDK01000006.1"/>
</dbReference>